<dbReference type="Gene3D" id="2.40.50.90">
    <property type="match status" value="1"/>
</dbReference>
<name>A0A517MLZ2_9BACT</name>
<evidence type="ECO:0000313" key="6">
    <source>
        <dbReference type="EMBL" id="QDS95916.1"/>
    </source>
</evidence>
<dbReference type="Pfam" id="PF03983">
    <property type="entry name" value="SHD1"/>
    <property type="match status" value="1"/>
</dbReference>
<feature type="compositionally biased region" description="Polar residues" evidence="4">
    <location>
        <begin position="1"/>
        <end position="15"/>
    </location>
</feature>
<dbReference type="InterPro" id="IPR002071">
    <property type="entry name" value="Thermonucl_AS"/>
</dbReference>
<evidence type="ECO:0000259" key="5">
    <source>
        <dbReference type="PROSITE" id="PS50830"/>
    </source>
</evidence>
<feature type="compositionally biased region" description="Polar residues" evidence="4">
    <location>
        <begin position="23"/>
        <end position="52"/>
    </location>
</feature>
<protein>
    <submittedName>
        <fullName evidence="6">Thermonuclease</fullName>
        <ecNumber evidence="6">3.1.31.1</ecNumber>
    </submittedName>
</protein>
<dbReference type="GO" id="GO:0008092">
    <property type="term" value="F:cytoskeletal protein binding"/>
    <property type="evidence" value="ECO:0007669"/>
    <property type="project" value="InterPro"/>
</dbReference>
<dbReference type="GO" id="GO:1990599">
    <property type="term" value="F:3' overhang single-stranded DNA endodeoxyribonuclease activity"/>
    <property type="evidence" value="ECO:0007669"/>
    <property type="project" value="UniProtKB-EC"/>
</dbReference>
<feature type="region of interest" description="Disordered" evidence="4">
    <location>
        <begin position="1"/>
        <end position="72"/>
    </location>
</feature>
<evidence type="ECO:0000256" key="1">
    <source>
        <dbReference type="ARBA" id="ARBA00022722"/>
    </source>
</evidence>
<evidence type="ECO:0000256" key="3">
    <source>
        <dbReference type="ARBA" id="ARBA00022801"/>
    </source>
</evidence>
<keyword evidence="3 6" id="KW-0378">Hydrolase</keyword>
<dbReference type="SMART" id="SM00318">
    <property type="entry name" value="SNc"/>
    <property type="match status" value="1"/>
</dbReference>
<dbReference type="EMBL" id="CP036262">
    <property type="protein sequence ID" value="QDS95916.1"/>
    <property type="molecule type" value="Genomic_DNA"/>
</dbReference>
<evidence type="ECO:0000256" key="4">
    <source>
        <dbReference type="SAM" id="MobiDB-lite"/>
    </source>
</evidence>
<dbReference type="GO" id="GO:0042802">
    <property type="term" value="F:identical protein binding"/>
    <property type="evidence" value="ECO:0007669"/>
    <property type="project" value="InterPro"/>
</dbReference>
<organism evidence="6 7">
    <name type="scientific">Roseimaritima multifibrata</name>
    <dbReference type="NCBI Taxonomy" id="1930274"/>
    <lineage>
        <taxon>Bacteria</taxon>
        <taxon>Pseudomonadati</taxon>
        <taxon>Planctomycetota</taxon>
        <taxon>Planctomycetia</taxon>
        <taxon>Pirellulales</taxon>
        <taxon>Pirellulaceae</taxon>
        <taxon>Roseimaritima</taxon>
    </lineage>
</organism>
<evidence type="ECO:0000256" key="2">
    <source>
        <dbReference type="ARBA" id="ARBA00022759"/>
    </source>
</evidence>
<dbReference type="GO" id="GO:0003676">
    <property type="term" value="F:nucleic acid binding"/>
    <property type="evidence" value="ECO:0007669"/>
    <property type="project" value="InterPro"/>
</dbReference>
<keyword evidence="2" id="KW-0255">Endonuclease</keyword>
<evidence type="ECO:0000313" key="7">
    <source>
        <dbReference type="Proteomes" id="UP000320672"/>
    </source>
</evidence>
<dbReference type="SUPFAM" id="SSF50199">
    <property type="entry name" value="Staphylococcal nuclease"/>
    <property type="match status" value="1"/>
</dbReference>
<dbReference type="InterPro" id="IPR035437">
    <property type="entry name" value="SNase_OB-fold_sf"/>
</dbReference>
<accession>A0A517MLZ2</accession>
<dbReference type="GO" id="GO:0030674">
    <property type="term" value="F:protein-macromolecule adaptor activity"/>
    <property type="evidence" value="ECO:0007669"/>
    <property type="project" value="InterPro"/>
</dbReference>
<dbReference type="AlphaFoldDB" id="A0A517MLZ2"/>
<dbReference type="KEGG" id="rml:FF011L_47170"/>
<dbReference type="Gene3D" id="2.30.30.700">
    <property type="entry name" value="SLA1 homology domain 1"/>
    <property type="match status" value="1"/>
</dbReference>
<dbReference type="PROSITE" id="PS01284">
    <property type="entry name" value="TNASE_2"/>
    <property type="match status" value="1"/>
</dbReference>
<dbReference type="EC" id="3.1.31.1" evidence="6"/>
<gene>
    <name evidence="6" type="primary">nucH_2</name>
    <name evidence="6" type="ORF">FF011L_47170</name>
</gene>
<dbReference type="PANTHER" id="PTHR12302:SF3">
    <property type="entry name" value="SERINE_THREONINE-PROTEIN KINASE 31"/>
    <property type="match status" value="1"/>
</dbReference>
<feature type="domain" description="TNase-like" evidence="5">
    <location>
        <begin position="148"/>
        <end position="272"/>
    </location>
</feature>
<dbReference type="PANTHER" id="PTHR12302">
    <property type="entry name" value="EBNA2 BINDING PROTEIN P100"/>
    <property type="match status" value="1"/>
</dbReference>
<dbReference type="Proteomes" id="UP000320672">
    <property type="component" value="Chromosome"/>
</dbReference>
<dbReference type="InterPro" id="IPR007131">
    <property type="entry name" value="SHD1"/>
</dbReference>
<keyword evidence="7" id="KW-1185">Reference proteome</keyword>
<keyword evidence="1" id="KW-0540">Nuclease</keyword>
<dbReference type="Pfam" id="PF00565">
    <property type="entry name" value="SNase"/>
    <property type="match status" value="1"/>
</dbReference>
<dbReference type="InterPro" id="IPR016071">
    <property type="entry name" value="Staphylococal_nuclease_OB-fold"/>
</dbReference>
<dbReference type="PROSITE" id="PS50830">
    <property type="entry name" value="TNASE_3"/>
    <property type="match status" value="1"/>
</dbReference>
<sequence length="348" mass="38360">MASDSSTSRSQQTVADSRIGTDAVNSSALDPTASQSVATTDTSSMATESSGSLIPEAPSPSHIEVEAEDPEEPAEIQLALPKQSKRTWTDKSGTHSVVATLVNFNETHVQLERADGGNKVALPIESLSEDDQIYFAYATTPRYDQEAEVVIGKASRIMDGDTIKLHSIEDDQRTIRLVGIDAPESDQRFGPEAKLWLTHEVSGKNLRVEVKEKDRYGRLLGNVYVIDEGDRWLNHEIILAGLAWHYVDYSSDIRLAKAQQVARGEVAGLWQDARRVAPWDYRNGTRIETAIPVEAESIRTTDIQVYVTDSGTKYHSSGCRYLAKSKHQIPLSRAKSAYSPCSKCSPPR</sequence>
<dbReference type="PROSITE" id="PS01123">
    <property type="entry name" value="TNASE_1"/>
    <property type="match status" value="1"/>
</dbReference>
<reference evidence="6 7" key="1">
    <citation type="submission" date="2019-02" db="EMBL/GenBank/DDBJ databases">
        <title>Deep-cultivation of Planctomycetes and their phenomic and genomic characterization uncovers novel biology.</title>
        <authorList>
            <person name="Wiegand S."/>
            <person name="Jogler M."/>
            <person name="Boedeker C."/>
            <person name="Pinto D."/>
            <person name="Vollmers J."/>
            <person name="Rivas-Marin E."/>
            <person name="Kohn T."/>
            <person name="Peeters S.H."/>
            <person name="Heuer A."/>
            <person name="Rast P."/>
            <person name="Oberbeckmann S."/>
            <person name="Bunk B."/>
            <person name="Jeske O."/>
            <person name="Meyerdierks A."/>
            <person name="Storesund J.E."/>
            <person name="Kallscheuer N."/>
            <person name="Luecker S."/>
            <person name="Lage O.M."/>
            <person name="Pohl T."/>
            <person name="Merkel B.J."/>
            <person name="Hornburger P."/>
            <person name="Mueller R.-W."/>
            <person name="Bruemmer F."/>
            <person name="Labrenz M."/>
            <person name="Spormann A.M."/>
            <person name="Op den Camp H."/>
            <person name="Overmann J."/>
            <person name="Amann R."/>
            <person name="Jetten M.S.M."/>
            <person name="Mascher T."/>
            <person name="Medema M.H."/>
            <person name="Devos D.P."/>
            <person name="Kaster A.-K."/>
            <person name="Ovreas L."/>
            <person name="Rohde M."/>
            <person name="Galperin M.Y."/>
            <person name="Jogler C."/>
        </authorList>
    </citation>
    <scope>NUCLEOTIDE SEQUENCE [LARGE SCALE GENOMIC DNA]</scope>
    <source>
        <strain evidence="6 7">FF011L</strain>
    </source>
</reference>
<dbReference type="GO" id="GO:0043130">
    <property type="term" value="F:ubiquitin binding"/>
    <property type="evidence" value="ECO:0007669"/>
    <property type="project" value="InterPro"/>
</dbReference>
<proteinExistence type="predicted"/>